<dbReference type="GO" id="GO:0046872">
    <property type="term" value="F:metal ion binding"/>
    <property type="evidence" value="ECO:0007669"/>
    <property type="project" value="UniProtKB-UniRule"/>
</dbReference>
<dbReference type="InterPro" id="IPR029060">
    <property type="entry name" value="PIN-like_dom_sf"/>
</dbReference>
<dbReference type="FunFam" id="1.10.150.20:FF:000011">
    <property type="entry name" value="exonuclease 1"/>
    <property type="match status" value="1"/>
</dbReference>
<keyword evidence="7 14" id="KW-0228">DNA excision</keyword>
<dbReference type="SUPFAM" id="SSF88723">
    <property type="entry name" value="PIN domain-like"/>
    <property type="match status" value="1"/>
</dbReference>
<evidence type="ECO:0000256" key="9">
    <source>
        <dbReference type="ARBA" id="ARBA00022842"/>
    </source>
</evidence>
<proteinExistence type="inferred from homology"/>
<dbReference type="CDD" id="cd09857">
    <property type="entry name" value="PIN_EXO1"/>
    <property type="match status" value="1"/>
</dbReference>
<evidence type="ECO:0000256" key="10">
    <source>
        <dbReference type="ARBA" id="ARBA00022881"/>
    </source>
</evidence>
<dbReference type="CDD" id="cd09901">
    <property type="entry name" value="H3TH_FEN1-like"/>
    <property type="match status" value="1"/>
</dbReference>
<evidence type="ECO:0000256" key="1">
    <source>
        <dbReference type="ARBA" id="ARBA00004123"/>
    </source>
</evidence>
<evidence type="ECO:0000256" key="6">
    <source>
        <dbReference type="ARBA" id="ARBA00022763"/>
    </source>
</evidence>
<comment type="cofactor">
    <cofactor evidence="14">
        <name>Mg(2+)</name>
        <dbReference type="ChEBI" id="CHEBI:18420"/>
    </cofactor>
    <text evidence="14">Binds 2 magnesium ions per subunit. They probably participate in the reaction catalyzed by the enzyme. May bind an additional third magnesium ion after substrate binding.</text>
</comment>
<feature type="domain" description="XPG-I" evidence="15">
    <location>
        <begin position="145"/>
        <end position="214"/>
    </location>
</feature>
<comment type="caution">
    <text evidence="17">The sequence shown here is derived from an EMBL/GenBank/DDBJ whole genome shotgun (WGS) entry which is preliminary data.</text>
</comment>
<gene>
    <name evidence="17" type="ORF">R1sor_004835</name>
</gene>
<evidence type="ECO:0000256" key="12">
    <source>
        <dbReference type="ARBA" id="ARBA00023242"/>
    </source>
</evidence>
<dbReference type="InterPro" id="IPR008918">
    <property type="entry name" value="HhH2"/>
</dbReference>
<dbReference type="EC" id="3.1.-.-" evidence="14"/>
<sequence>MGIQGLLQALKPYAEPVHVKKYAGKRVGIDAYSWLHKGAYACGMELQLADSKPKTERKVPLYVSYCLHRIKMLLYNKVIPVVVFDGGPLPLKAGTQQERRRRREINLENAQKKHADGDVLGAQELYQRAVEVTPAMAHELIEVLREEEVEFVVAPYEADAQLAYLANLPRIQGGVAAVISEDSDLLAYGCKAVLFKMDRYGHCDEICMERLIECDSPAPLKALSFRNFTQDLFVGMCVMAGCDFLSSIPGIGVKRAHGLLEKYRNISRVLSKLKLERPTTFPENYMADFFQAKAIFSYARVYDRAKRKLVLLNPIPEELLAEFEGNFDFLGPYPI</sequence>
<evidence type="ECO:0000256" key="14">
    <source>
        <dbReference type="RuleBase" id="RU910737"/>
    </source>
</evidence>
<keyword evidence="14" id="KW-0238">DNA-binding</keyword>
<evidence type="ECO:0000256" key="8">
    <source>
        <dbReference type="ARBA" id="ARBA00022801"/>
    </source>
</evidence>
<evidence type="ECO:0000313" key="18">
    <source>
        <dbReference type="Proteomes" id="UP001633002"/>
    </source>
</evidence>
<keyword evidence="6 14" id="KW-0227">DNA damage</keyword>
<comment type="function">
    <text evidence="14">5'-&gt;3' double-stranded DNA exonuclease which may also possess a cryptic 3'-&gt;5' double-stranded DNA exonuclease activity. Functions in DNA mismatch repair.</text>
</comment>
<dbReference type="GO" id="GO:0003677">
    <property type="term" value="F:DNA binding"/>
    <property type="evidence" value="ECO:0007669"/>
    <property type="project" value="UniProtKB-UniRule"/>
</dbReference>
<dbReference type="Pfam" id="PF00752">
    <property type="entry name" value="XPG_N"/>
    <property type="match status" value="1"/>
</dbReference>
<dbReference type="EMBL" id="JBJQOH010000003">
    <property type="protein sequence ID" value="KAL3691184.1"/>
    <property type="molecule type" value="Genomic_DNA"/>
</dbReference>
<evidence type="ECO:0000256" key="13">
    <source>
        <dbReference type="ARBA" id="ARBA00060210"/>
    </source>
</evidence>
<evidence type="ECO:0000256" key="7">
    <source>
        <dbReference type="ARBA" id="ARBA00022769"/>
    </source>
</evidence>
<evidence type="ECO:0000256" key="4">
    <source>
        <dbReference type="ARBA" id="ARBA00022722"/>
    </source>
</evidence>
<dbReference type="Gene3D" id="1.10.150.20">
    <property type="entry name" value="5' to 3' exonuclease, C-terminal subdomain"/>
    <property type="match status" value="1"/>
</dbReference>
<evidence type="ECO:0000256" key="2">
    <source>
        <dbReference type="ARBA" id="ARBA00010563"/>
    </source>
</evidence>
<evidence type="ECO:0000256" key="5">
    <source>
        <dbReference type="ARBA" id="ARBA00022723"/>
    </source>
</evidence>
<dbReference type="PRINTS" id="PR00853">
    <property type="entry name" value="XPGRADSUPER"/>
</dbReference>
<name>A0ABD3HLC7_9MARC</name>
<evidence type="ECO:0000256" key="3">
    <source>
        <dbReference type="ARBA" id="ARBA00020324"/>
    </source>
</evidence>
<keyword evidence="11 14" id="KW-0234">DNA repair</keyword>
<reference evidence="17 18" key="1">
    <citation type="submission" date="2024-09" db="EMBL/GenBank/DDBJ databases">
        <title>Chromosome-scale assembly of Riccia sorocarpa.</title>
        <authorList>
            <person name="Paukszto L."/>
        </authorList>
    </citation>
    <scope>NUCLEOTIDE SEQUENCE [LARGE SCALE GENOMIC DNA]</scope>
    <source>
        <strain evidence="17">LP-2024</strain>
        <tissue evidence="17">Aerial parts of the thallus</tissue>
    </source>
</reference>
<dbReference type="Proteomes" id="UP001633002">
    <property type="component" value="Unassembled WGS sequence"/>
</dbReference>
<comment type="similarity">
    <text evidence="2 14">Belongs to the XPG/RAD2 endonuclease family. EXO1 subfamily.</text>
</comment>
<protein>
    <recommendedName>
        <fullName evidence="3 14">Exonuclease 1</fullName>
        <ecNumber evidence="14">3.1.-.-</ecNumber>
    </recommendedName>
</protein>
<dbReference type="InterPro" id="IPR044752">
    <property type="entry name" value="PIN-like_EXO1"/>
</dbReference>
<dbReference type="InterPro" id="IPR006084">
    <property type="entry name" value="XPG/Rad2"/>
</dbReference>
<dbReference type="PANTHER" id="PTHR11081">
    <property type="entry name" value="FLAP ENDONUCLEASE FAMILY MEMBER"/>
    <property type="match status" value="1"/>
</dbReference>
<dbReference type="SUPFAM" id="SSF47807">
    <property type="entry name" value="5' to 3' exonuclease, C-terminal subdomain"/>
    <property type="match status" value="1"/>
</dbReference>
<dbReference type="InterPro" id="IPR006086">
    <property type="entry name" value="XPG-I_dom"/>
</dbReference>
<keyword evidence="5 14" id="KW-0479">Metal-binding</keyword>
<keyword evidence="4 14" id="KW-0540">Nuclease</keyword>
<dbReference type="GO" id="GO:0035312">
    <property type="term" value="F:5'-3' DNA exonuclease activity"/>
    <property type="evidence" value="ECO:0007669"/>
    <property type="project" value="UniProtKB-UniRule"/>
</dbReference>
<keyword evidence="9 14" id="KW-0460">Magnesium</keyword>
<comment type="subcellular location">
    <subcellularLocation>
        <location evidence="1 14">Nucleus</location>
    </subcellularLocation>
</comment>
<evidence type="ECO:0000259" key="16">
    <source>
        <dbReference type="SMART" id="SM00485"/>
    </source>
</evidence>
<dbReference type="PANTHER" id="PTHR11081:SF8">
    <property type="entry name" value="EXONUCLEASE 1"/>
    <property type="match status" value="1"/>
</dbReference>
<comment type="function">
    <text evidence="13">Putative 5'-&gt;3' double-stranded DNA exonuclease which may also contain a cryptic 3'-&gt;5' double-stranded DNA exonuclease activity. May be involved in DNA mismatch repair (MMR).</text>
</comment>
<feature type="domain" description="XPG N-terminal" evidence="16">
    <location>
        <begin position="1"/>
        <end position="106"/>
    </location>
</feature>
<dbReference type="SMART" id="SM00484">
    <property type="entry name" value="XPGI"/>
    <property type="match status" value="1"/>
</dbReference>
<keyword evidence="18" id="KW-1185">Reference proteome</keyword>
<dbReference type="Pfam" id="PF00867">
    <property type="entry name" value="XPG_I"/>
    <property type="match status" value="1"/>
</dbReference>
<dbReference type="SMART" id="SM00279">
    <property type="entry name" value="HhH2"/>
    <property type="match status" value="1"/>
</dbReference>
<evidence type="ECO:0000256" key="11">
    <source>
        <dbReference type="ARBA" id="ARBA00023204"/>
    </source>
</evidence>
<dbReference type="GO" id="GO:0006281">
    <property type="term" value="P:DNA repair"/>
    <property type="evidence" value="ECO:0007669"/>
    <property type="project" value="UniProtKB-UniRule"/>
</dbReference>
<dbReference type="GO" id="GO:0005634">
    <property type="term" value="C:nucleus"/>
    <property type="evidence" value="ECO:0007669"/>
    <property type="project" value="UniProtKB-SubCell"/>
</dbReference>
<evidence type="ECO:0000313" key="17">
    <source>
        <dbReference type="EMBL" id="KAL3691184.1"/>
    </source>
</evidence>
<organism evidence="17 18">
    <name type="scientific">Riccia sorocarpa</name>
    <dbReference type="NCBI Taxonomy" id="122646"/>
    <lineage>
        <taxon>Eukaryota</taxon>
        <taxon>Viridiplantae</taxon>
        <taxon>Streptophyta</taxon>
        <taxon>Embryophyta</taxon>
        <taxon>Marchantiophyta</taxon>
        <taxon>Marchantiopsida</taxon>
        <taxon>Marchantiidae</taxon>
        <taxon>Marchantiales</taxon>
        <taxon>Ricciaceae</taxon>
        <taxon>Riccia</taxon>
    </lineage>
</organism>
<evidence type="ECO:0000259" key="15">
    <source>
        <dbReference type="SMART" id="SM00484"/>
    </source>
</evidence>
<dbReference type="SMART" id="SM00485">
    <property type="entry name" value="XPGN"/>
    <property type="match status" value="1"/>
</dbReference>
<keyword evidence="10 14" id="KW-0267">Excision nuclease</keyword>
<dbReference type="InterPro" id="IPR036279">
    <property type="entry name" value="5-3_exonuclease_C_sf"/>
</dbReference>
<dbReference type="AlphaFoldDB" id="A0ABD3HLC7"/>
<accession>A0ABD3HLC7</accession>
<keyword evidence="14" id="KW-0269">Exonuclease</keyword>
<keyword evidence="8 14" id="KW-0378">Hydrolase</keyword>
<keyword evidence="12 14" id="KW-0539">Nucleus</keyword>
<dbReference type="InterPro" id="IPR006085">
    <property type="entry name" value="XPG_DNA_repair_N"/>
</dbReference>
<dbReference type="FunFam" id="3.40.50.1010:FF:000002">
    <property type="entry name" value="Exonuclease 1, putative"/>
    <property type="match status" value="1"/>
</dbReference>
<dbReference type="Gene3D" id="3.40.50.1010">
    <property type="entry name" value="5'-nuclease"/>
    <property type="match status" value="1"/>
</dbReference>